<dbReference type="Proteomes" id="UP001417504">
    <property type="component" value="Unassembled WGS sequence"/>
</dbReference>
<evidence type="ECO:0000313" key="5">
    <source>
        <dbReference type="Proteomes" id="UP001417504"/>
    </source>
</evidence>
<dbReference type="InterPro" id="IPR036865">
    <property type="entry name" value="CRAL-TRIO_dom_sf"/>
</dbReference>
<keyword evidence="2" id="KW-0812">Transmembrane</keyword>
<dbReference type="CDD" id="cd00170">
    <property type="entry name" value="SEC14"/>
    <property type="match status" value="1"/>
</dbReference>
<evidence type="ECO:0000256" key="1">
    <source>
        <dbReference type="SAM" id="MobiDB-lite"/>
    </source>
</evidence>
<sequence>MGDTASVPSSSKSIEVAGATNGSKSMHGRRLVASAPKSLKKRTVKHMNSLDLCRLGHEYTGHVTFFLLKVAALEIMRRCSMAKFPFAWRGLQALQVFCFPPFKWLQRWAPFKILVRSMQKISTPLSFLSVVTAFSDQTKTCKDAPAPITDSQPGSGQDSEQTVRQPAQDTRIGNESLQNVVSENWVDRLHMELEKQNITLPVRINEDELQRFFDAANGNFSSLLSSLKKTIRWRETYHILSSQELEMWSNLVFWHGYDKKLRPCLVIRLGLACSSLASHEKPCFAQAIVSQVEHGVLHLLNAEDLQITVLMDCDGLPPAKFPMQMMRSFSVLMQDHYPNRLGCLFIVRLPSVVRVIMQTFIQVLKPVTREKLRIEGKMFEKVLSENLQMVPSFLGGKCSCPKCSNPPMTNTRNRNKRDANMLGPKLNISNEENSSLAEVFCQNNLDTDNSGQQILRTAVIAMLMVFLLISFFSMIYGGENPLQ</sequence>
<accession>A0AAP0IXF3</accession>
<feature type="domain" description="CRAL-TRIO" evidence="3">
    <location>
        <begin position="254"/>
        <end position="402"/>
    </location>
</feature>
<protein>
    <recommendedName>
        <fullName evidence="3">CRAL-TRIO domain-containing protein</fullName>
    </recommendedName>
</protein>
<keyword evidence="2" id="KW-1133">Transmembrane helix</keyword>
<keyword evidence="2" id="KW-0472">Membrane</keyword>
<evidence type="ECO:0000313" key="4">
    <source>
        <dbReference type="EMBL" id="KAK9123170.1"/>
    </source>
</evidence>
<dbReference type="AlphaFoldDB" id="A0AAP0IXF3"/>
<feature type="transmembrane region" description="Helical" evidence="2">
    <location>
        <begin position="454"/>
        <end position="477"/>
    </location>
</feature>
<dbReference type="SMART" id="SM00516">
    <property type="entry name" value="SEC14"/>
    <property type="match status" value="1"/>
</dbReference>
<dbReference type="SUPFAM" id="SSF52087">
    <property type="entry name" value="CRAL/TRIO domain"/>
    <property type="match status" value="1"/>
</dbReference>
<feature type="compositionally biased region" description="Polar residues" evidence="1">
    <location>
        <begin position="149"/>
        <end position="170"/>
    </location>
</feature>
<proteinExistence type="predicted"/>
<feature type="region of interest" description="Disordered" evidence="1">
    <location>
        <begin position="142"/>
        <end position="170"/>
    </location>
</feature>
<name>A0AAP0IXF3_9MAGN</name>
<comment type="caution">
    <text evidence="4">The sequence shown here is derived from an EMBL/GenBank/DDBJ whole genome shotgun (WGS) entry which is preliminary data.</text>
</comment>
<gene>
    <name evidence="4" type="ORF">Sjap_012772</name>
</gene>
<evidence type="ECO:0000256" key="2">
    <source>
        <dbReference type="SAM" id="Phobius"/>
    </source>
</evidence>
<dbReference type="PANTHER" id="PTHR47041">
    <property type="entry name" value="SEC14 CYTOSOLIC FACTOR FAMILY PROTEIN / PHOSPHOGLYCERIDE TRANSFER FAMILY PROTEIN"/>
    <property type="match status" value="1"/>
</dbReference>
<organism evidence="4 5">
    <name type="scientific">Stephania japonica</name>
    <dbReference type="NCBI Taxonomy" id="461633"/>
    <lineage>
        <taxon>Eukaryota</taxon>
        <taxon>Viridiplantae</taxon>
        <taxon>Streptophyta</taxon>
        <taxon>Embryophyta</taxon>
        <taxon>Tracheophyta</taxon>
        <taxon>Spermatophyta</taxon>
        <taxon>Magnoliopsida</taxon>
        <taxon>Ranunculales</taxon>
        <taxon>Menispermaceae</taxon>
        <taxon>Menispermoideae</taxon>
        <taxon>Cissampelideae</taxon>
        <taxon>Stephania</taxon>
    </lineage>
</organism>
<dbReference type="Pfam" id="PF00650">
    <property type="entry name" value="CRAL_TRIO"/>
    <property type="match status" value="1"/>
</dbReference>
<dbReference type="PANTHER" id="PTHR47041:SF2">
    <property type="entry name" value="SEC14 CYTOSOLIC FACTOR FAMILY PROTEIN _ PHOSPHOGLYCERIDE TRANSFER FAMILY PROTEIN"/>
    <property type="match status" value="1"/>
</dbReference>
<dbReference type="Gene3D" id="3.40.525.10">
    <property type="entry name" value="CRAL-TRIO lipid binding domain"/>
    <property type="match status" value="1"/>
</dbReference>
<evidence type="ECO:0000259" key="3">
    <source>
        <dbReference type="PROSITE" id="PS50191"/>
    </source>
</evidence>
<dbReference type="EMBL" id="JBBNAE010000005">
    <property type="protein sequence ID" value="KAK9123170.1"/>
    <property type="molecule type" value="Genomic_DNA"/>
</dbReference>
<keyword evidence="5" id="KW-1185">Reference proteome</keyword>
<dbReference type="PROSITE" id="PS50191">
    <property type="entry name" value="CRAL_TRIO"/>
    <property type="match status" value="1"/>
</dbReference>
<dbReference type="InterPro" id="IPR001251">
    <property type="entry name" value="CRAL-TRIO_dom"/>
</dbReference>
<reference evidence="4 5" key="1">
    <citation type="submission" date="2024-01" db="EMBL/GenBank/DDBJ databases">
        <title>Genome assemblies of Stephania.</title>
        <authorList>
            <person name="Yang L."/>
        </authorList>
    </citation>
    <scope>NUCLEOTIDE SEQUENCE [LARGE SCALE GENOMIC DNA]</scope>
    <source>
        <strain evidence="4">QJT</strain>
        <tissue evidence="4">Leaf</tissue>
    </source>
</reference>